<keyword evidence="1" id="KW-0472">Membrane</keyword>
<dbReference type="InterPro" id="IPR024588">
    <property type="entry name" value="YejM_N"/>
</dbReference>
<dbReference type="Proteomes" id="UP000252558">
    <property type="component" value="Unassembled WGS sequence"/>
</dbReference>
<keyword evidence="5" id="KW-1185">Reference proteome</keyword>
<dbReference type="Gene3D" id="3.40.720.10">
    <property type="entry name" value="Alkaline Phosphatase, subunit A"/>
    <property type="match status" value="1"/>
</dbReference>
<feature type="transmembrane region" description="Helical" evidence="1">
    <location>
        <begin position="58"/>
        <end position="83"/>
    </location>
</feature>
<feature type="domain" description="Inner membrane protein YejM N-terminal" evidence="3">
    <location>
        <begin position="10"/>
        <end position="252"/>
    </location>
</feature>
<keyword evidence="1" id="KW-1133">Transmembrane helix</keyword>
<feature type="transmembrane region" description="Helical" evidence="1">
    <location>
        <begin position="171"/>
        <end position="193"/>
    </location>
</feature>
<dbReference type="AlphaFoldDB" id="A0A368NTE8"/>
<sequence length="623" mass="70505">MTKMTFSELDYRDKVSRLVSWGHWFTFANALIAMAVALGFVFVAGIPDTILAQLFLVIYWAGHFSFITFIIFLVLLFPLAFILTKPLIMQIASAVLASIGVSLLIADLLFFNAYRLHLNLFAFELALSPEGGLLDLELWQAGALFSGLFIVELIIGMWLWRRPTRSTTRKWARTTAAALTVSFFLSHFIHVWADALFYTPITSQQHYFPLSYPATAKTFLREHGWVDVDKYAKEFREQTLSNKTLEYGKSKLPLQAPQSRPNVLLIVIESWRSDMLNEEATPNLHQLAQSGLNYKNHFSGGNNPQEGLFSLLYGIPATYMDNIKRTHTPPVISSAFESANYQQVAFTSSRKLGETLSDTAFSKFDIVQGGDPALGNAANDTNIVRNWRKWVKSRDMQTPYFAVVGFSSPSNFATPTSYNSPFQPDFEGVHLFSDTDLLDQVQLSNRYKNSLHYVDSLIPQVLAPLTKDASLEHTLVIVTSDHGMQLSDKNSNHWGYNSNYSSYQTQVPLIYVAPDVGASEITKLTSHYDLSAQLIKQLYGSNIDTKALTSGIALVSDGVHPWLFLGNDKYFAILETDRLTELKMSGQYKIYTRQNKRDREARLRVTPMREVLEELRRFYGNSQ</sequence>
<evidence type="ECO:0000256" key="1">
    <source>
        <dbReference type="SAM" id="Phobius"/>
    </source>
</evidence>
<dbReference type="PANTHER" id="PTHR43751">
    <property type="entry name" value="SULFATASE"/>
    <property type="match status" value="1"/>
</dbReference>
<gene>
    <name evidence="4" type="ORF">DU002_00535</name>
</gene>
<evidence type="ECO:0000259" key="2">
    <source>
        <dbReference type="Pfam" id="PF00884"/>
    </source>
</evidence>
<dbReference type="InterPro" id="IPR017850">
    <property type="entry name" value="Alkaline_phosphatase_core_sf"/>
</dbReference>
<proteinExistence type="predicted"/>
<dbReference type="InterPro" id="IPR012159">
    <property type="entry name" value="YejM-like"/>
</dbReference>
<dbReference type="InterPro" id="IPR000917">
    <property type="entry name" value="Sulfatase_N"/>
</dbReference>
<name>A0A368NTE8_9GAMM</name>
<protein>
    <submittedName>
        <fullName evidence="4">DUF3413 domain-containing protein</fullName>
    </submittedName>
</protein>
<feature type="transmembrane region" description="Helical" evidence="1">
    <location>
        <begin position="95"/>
        <end position="118"/>
    </location>
</feature>
<feature type="domain" description="Sulfatase N-terminal" evidence="2">
    <location>
        <begin position="261"/>
        <end position="538"/>
    </location>
</feature>
<organism evidence="4 5">
    <name type="scientific">Corallincola holothuriorum</name>
    <dbReference type="NCBI Taxonomy" id="2282215"/>
    <lineage>
        <taxon>Bacteria</taxon>
        <taxon>Pseudomonadati</taxon>
        <taxon>Pseudomonadota</taxon>
        <taxon>Gammaproteobacteria</taxon>
        <taxon>Alteromonadales</taxon>
        <taxon>Psychromonadaceae</taxon>
        <taxon>Corallincola</taxon>
    </lineage>
</organism>
<evidence type="ECO:0000313" key="4">
    <source>
        <dbReference type="EMBL" id="RCU52491.1"/>
    </source>
</evidence>
<accession>A0A368NTE8</accession>
<dbReference type="Pfam" id="PF00884">
    <property type="entry name" value="Sulfatase"/>
    <property type="match status" value="1"/>
</dbReference>
<feature type="transmembrane region" description="Helical" evidence="1">
    <location>
        <begin position="138"/>
        <end position="159"/>
    </location>
</feature>
<dbReference type="Pfam" id="PF11893">
    <property type="entry name" value="DUF3413"/>
    <property type="match status" value="1"/>
</dbReference>
<reference evidence="4 5" key="1">
    <citation type="submission" date="2018-07" db="EMBL/GenBank/DDBJ databases">
        <title>Corallincola holothuriorum sp. nov., a new facultative anaerobe isolated from sea cucumber Apostichopus japonicus.</title>
        <authorList>
            <person name="Xia H."/>
        </authorList>
    </citation>
    <scope>NUCLEOTIDE SEQUENCE [LARGE SCALE GENOMIC DNA]</scope>
    <source>
        <strain evidence="4 5">C4</strain>
    </source>
</reference>
<dbReference type="EMBL" id="QPID01000001">
    <property type="protein sequence ID" value="RCU52491.1"/>
    <property type="molecule type" value="Genomic_DNA"/>
</dbReference>
<evidence type="ECO:0000313" key="5">
    <source>
        <dbReference type="Proteomes" id="UP000252558"/>
    </source>
</evidence>
<dbReference type="PIRSF" id="PIRSF004950">
    <property type="entry name" value="Mmb_sulf_HI0842"/>
    <property type="match status" value="1"/>
</dbReference>
<dbReference type="SUPFAM" id="SSF53649">
    <property type="entry name" value="Alkaline phosphatase-like"/>
    <property type="match status" value="1"/>
</dbReference>
<feature type="transmembrane region" description="Helical" evidence="1">
    <location>
        <begin position="21"/>
        <end position="46"/>
    </location>
</feature>
<comment type="caution">
    <text evidence="4">The sequence shown here is derived from an EMBL/GenBank/DDBJ whole genome shotgun (WGS) entry which is preliminary data.</text>
</comment>
<dbReference type="PANTHER" id="PTHR43751:SF3">
    <property type="entry name" value="SULFATASE N-TERMINAL DOMAIN-CONTAINING PROTEIN"/>
    <property type="match status" value="1"/>
</dbReference>
<dbReference type="InterPro" id="IPR052701">
    <property type="entry name" value="GAG_Ulvan_Degrading_Sulfatases"/>
</dbReference>
<evidence type="ECO:0000259" key="3">
    <source>
        <dbReference type="Pfam" id="PF11893"/>
    </source>
</evidence>
<keyword evidence="1" id="KW-0812">Transmembrane</keyword>